<evidence type="ECO:0000313" key="2">
    <source>
        <dbReference type="EMBL" id="KDR84371.1"/>
    </source>
</evidence>
<reference evidence="3" key="1">
    <citation type="journal article" date="2014" name="Proc. Natl. Acad. Sci. U.S.A.">
        <title>Extensive sampling of basidiomycete genomes demonstrates inadequacy of the white-rot/brown-rot paradigm for wood decay fungi.</title>
        <authorList>
            <person name="Riley R."/>
            <person name="Salamov A.A."/>
            <person name="Brown D.W."/>
            <person name="Nagy L.G."/>
            <person name="Floudas D."/>
            <person name="Held B.W."/>
            <person name="Levasseur A."/>
            <person name="Lombard V."/>
            <person name="Morin E."/>
            <person name="Otillar R."/>
            <person name="Lindquist E.A."/>
            <person name="Sun H."/>
            <person name="LaButti K.M."/>
            <person name="Schmutz J."/>
            <person name="Jabbour D."/>
            <person name="Luo H."/>
            <person name="Baker S.E."/>
            <person name="Pisabarro A.G."/>
            <person name="Walton J.D."/>
            <person name="Blanchette R.A."/>
            <person name="Henrissat B."/>
            <person name="Martin F."/>
            <person name="Cullen D."/>
            <person name="Hibbett D.S."/>
            <person name="Grigoriev I.V."/>
        </authorList>
    </citation>
    <scope>NUCLEOTIDE SEQUENCE [LARGE SCALE GENOMIC DNA]</scope>
    <source>
        <strain evidence="3">CBS 339.88</strain>
    </source>
</reference>
<dbReference type="AlphaFoldDB" id="A0A067TMH8"/>
<dbReference type="EMBL" id="KL142368">
    <property type="protein sequence ID" value="KDR84371.1"/>
    <property type="molecule type" value="Genomic_DNA"/>
</dbReference>
<dbReference type="Proteomes" id="UP000027222">
    <property type="component" value="Unassembled WGS sequence"/>
</dbReference>
<dbReference type="HOGENOM" id="CLU_1468247_0_0_1"/>
<name>A0A067TMH8_GALM3</name>
<evidence type="ECO:0000313" key="3">
    <source>
        <dbReference type="Proteomes" id="UP000027222"/>
    </source>
</evidence>
<keyword evidence="1" id="KW-0472">Membrane</keyword>
<keyword evidence="3" id="KW-1185">Reference proteome</keyword>
<protein>
    <submittedName>
        <fullName evidence="2">Uncharacterized protein</fullName>
    </submittedName>
</protein>
<keyword evidence="1" id="KW-0812">Transmembrane</keyword>
<feature type="transmembrane region" description="Helical" evidence="1">
    <location>
        <begin position="38"/>
        <end position="59"/>
    </location>
</feature>
<accession>A0A067TMH8</accession>
<sequence>MGFHRDSMLLGPAFLSTALALRLGQVLAAPALFRPHQLVVLVLTLAFLPPVASLLSVCLPHGFFLRALNRCYQSPERDSHAPPLDHNNGVCGLDNDPERAQSLGEGVVEVTRPKELLGATLSISTYPRSAAQCSATTAHVWPSEKVPAVVVYLTVPSACLNEQMSLHNYLPVSPIMFVFVPAAI</sequence>
<organism evidence="2 3">
    <name type="scientific">Galerina marginata (strain CBS 339.88)</name>
    <dbReference type="NCBI Taxonomy" id="685588"/>
    <lineage>
        <taxon>Eukaryota</taxon>
        <taxon>Fungi</taxon>
        <taxon>Dikarya</taxon>
        <taxon>Basidiomycota</taxon>
        <taxon>Agaricomycotina</taxon>
        <taxon>Agaricomycetes</taxon>
        <taxon>Agaricomycetidae</taxon>
        <taxon>Agaricales</taxon>
        <taxon>Agaricineae</taxon>
        <taxon>Strophariaceae</taxon>
        <taxon>Galerina</taxon>
    </lineage>
</organism>
<keyword evidence="1" id="KW-1133">Transmembrane helix</keyword>
<proteinExistence type="predicted"/>
<evidence type="ECO:0000256" key="1">
    <source>
        <dbReference type="SAM" id="Phobius"/>
    </source>
</evidence>
<gene>
    <name evidence="2" type="ORF">GALMADRAFT_133686</name>
</gene>